<comment type="caution">
    <text evidence="5">The sequence shown here is derived from an EMBL/GenBank/DDBJ whole genome shotgun (WGS) entry which is preliminary data.</text>
</comment>
<organism evidence="5 6">
    <name type="scientific">Fusarium sarcochroum</name>
    <dbReference type="NCBI Taxonomy" id="1208366"/>
    <lineage>
        <taxon>Eukaryota</taxon>
        <taxon>Fungi</taxon>
        <taxon>Dikarya</taxon>
        <taxon>Ascomycota</taxon>
        <taxon>Pezizomycotina</taxon>
        <taxon>Sordariomycetes</taxon>
        <taxon>Hypocreomycetidae</taxon>
        <taxon>Hypocreales</taxon>
        <taxon>Nectriaceae</taxon>
        <taxon>Fusarium</taxon>
        <taxon>Fusarium lateritium species complex</taxon>
    </lineage>
</organism>
<dbReference type="Pfam" id="PF26640">
    <property type="entry name" value="DUF8212"/>
    <property type="match status" value="1"/>
</dbReference>
<dbReference type="Pfam" id="PF06985">
    <property type="entry name" value="HET"/>
    <property type="match status" value="1"/>
</dbReference>
<dbReference type="AlphaFoldDB" id="A0A8H4TC79"/>
<dbReference type="Gene3D" id="1.25.40.20">
    <property type="entry name" value="Ankyrin repeat-containing domain"/>
    <property type="match status" value="3"/>
</dbReference>
<evidence type="ECO:0008006" key="7">
    <source>
        <dbReference type="Google" id="ProtNLM"/>
    </source>
</evidence>
<feature type="repeat" description="ANK" evidence="1">
    <location>
        <begin position="851"/>
        <end position="883"/>
    </location>
</feature>
<keyword evidence="6" id="KW-1185">Reference proteome</keyword>
<reference evidence="5" key="1">
    <citation type="journal article" date="2020" name="BMC Genomics">
        <title>Correction to: Identification and distribution of gene clusters required for synthesis of sphingolipid metabolism inhibitors in diverse species of the filamentous fungus Fusarium.</title>
        <authorList>
            <person name="Kim H.S."/>
            <person name="Lohmar J.M."/>
            <person name="Busman M."/>
            <person name="Brown D.W."/>
            <person name="Naumann T.A."/>
            <person name="Divon H.H."/>
            <person name="Lysoe E."/>
            <person name="Uhlig S."/>
            <person name="Proctor R.H."/>
        </authorList>
    </citation>
    <scope>NUCLEOTIDE SEQUENCE</scope>
    <source>
        <strain evidence="5">NRRL 20472</strain>
    </source>
</reference>
<keyword evidence="2" id="KW-0175">Coiled coil</keyword>
<feature type="domain" description="DUF8212" evidence="4">
    <location>
        <begin position="223"/>
        <end position="290"/>
    </location>
</feature>
<dbReference type="SUPFAM" id="SSF48403">
    <property type="entry name" value="Ankyrin repeat"/>
    <property type="match status" value="1"/>
</dbReference>
<feature type="repeat" description="ANK" evidence="1">
    <location>
        <begin position="752"/>
        <end position="784"/>
    </location>
</feature>
<dbReference type="PANTHER" id="PTHR10622">
    <property type="entry name" value="HET DOMAIN-CONTAINING PROTEIN"/>
    <property type="match status" value="1"/>
</dbReference>
<name>A0A8H4TC79_9HYPO</name>
<dbReference type="PROSITE" id="PS50297">
    <property type="entry name" value="ANK_REP_REGION"/>
    <property type="match status" value="6"/>
</dbReference>
<dbReference type="Proteomes" id="UP000622797">
    <property type="component" value="Unassembled WGS sequence"/>
</dbReference>
<feature type="repeat" description="ANK" evidence="1">
    <location>
        <begin position="719"/>
        <end position="751"/>
    </location>
</feature>
<feature type="domain" description="Heterokaryon incompatibility" evidence="3">
    <location>
        <begin position="22"/>
        <end position="107"/>
    </location>
</feature>
<dbReference type="InterPro" id="IPR010730">
    <property type="entry name" value="HET"/>
</dbReference>
<gene>
    <name evidence="5" type="ORF">FSARC_11986</name>
</gene>
<dbReference type="OrthoDB" id="194358at2759"/>
<evidence type="ECO:0000259" key="3">
    <source>
        <dbReference type="Pfam" id="PF06985"/>
    </source>
</evidence>
<evidence type="ECO:0000313" key="5">
    <source>
        <dbReference type="EMBL" id="KAF4954957.1"/>
    </source>
</evidence>
<evidence type="ECO:0000259" key="4">
    <source>
        <dbReference type="Pfam" id="PF26640"/>
    </source>
</evidence>
<dbReference type="InterPro" id="IPR036770">
    <property type="entry name" value="Ankyrin_rpt-contain_sf"/>
</dbReference>
<dbReference type="Pfam" id="PF12796">
    <property type="entry name" value="Ank_2"/>
    <property type="match status" value="2"/>
</dbReference>
<evidence type="ECO:0000256" key="2">
    <source>
        <dbReference type="SAM" id="Coils"/>
    </source>
</evidence>
<protein>
    <recommendedName>
        <fullName evidence="7">Heterokaryon incompatibility domain-containing protein</fullName>
    </recommendedName>
</protein>
<evidence type="ECO:0000256" key="1">
    <source>
        <dbReference type="PROSITE-ProRule" id="PRU00023"/>
    </source>
</evidence>
<accession>A0A8H4TC79</accession>
<feature type="repeat" description="ANK" evidence="1">
    <location>
        <begin position="686"/>
        <end position="718"/>
    </location>
</feature>
<feature type="repeat" description="ANK" evidence="1">
    <location>
        <begin position="785"/>
        <end position="817"/>
    </location>
</feature>
<dbReference type="PANTHER" id="PTHR10622:SF10">
    <property type="entry name" value="HET DOMAIN-CONTAINING PROTEIN"/>
    <property type="match status" value="1"/>
</dbReference>
<dbReference type="InterPro" id="IPR002110">
    <property type="entry name" value="Ankyrin_rpt"/>
</dbReference>
<sequence>MRLINVDNLKLETFFGDQTPPYAILSHRWGNDNEEVSFEELRRGDTQKSGMQKVIGCCQQAKMDKIKYAWIDTCCINKDSSKELDEAINSMFQWYRRASVCYTYLADVPPEEDIWDPASRFFSSPWFRRGWTLQELLAPGELRFYDHDWTLIGTKADLSSEIEAITGIPRKFLLGWVDLHQASVAQRMSWASRRETKRQEDIAYCLLGIFNVTMPMIYGEGRRAFERLQLKIMEQTTDDSILAWGIPSAGSEPPTGTWEGCISAGIFASSPANFANCGDIVPQPQDSTLANTFVISGGYVRTSLRVVPGSPTGEFGVLNCGPDHMRHKVIAIPLHPTAVSVTNEYMRPQGHHPFMVNKPETNAPNKEIRIQVDPQLQASQVAGSRFWLHVDGHQKLRLSLRETWPPLLWEKGRALIADVDSNRHSRQRYLARFSASIENTCDIIAVLDFDICGQQSSVDCYTVTAPNTYNLEKIGKSLDFMQQKDLETKTADNGNLAVITTVRKDEIAHETIFTLILTHTTELAAPNANPHQPISTAMTKRHFLESLYEADLARFAQERSLKVLDAAKEDLESMSTVLSDLEEKERRLAKEKKSVETHISQVKDDIRRLEALSQGTTDQQQKHNRQLDTWERFLNRVDIAEGPGNWLEGIIQKQLDRNKVMQQKSGDSGPGFSRLTFPVDSKQDMGSFVPLLWATANGMNKIAELLLEKGSRIDIKDNDDNTALLLSASYGHKTMVELLLEHGAWLEARNKAGDTPLARTAYKGHESTAALLLEKKADIEALNNAESTPLAIAARRGHVDVVKVLLDNGADYEALNQYGDSPLSRAAMHGHQDVVRLLLDTGARVNRTNKKGFTPLQLATKNGHEAVVKLLTGDDADVDVNHYADAPPAMAAQEEE</sequence>
<feature type="coiled-coil region" evidence="2">
    <location>
        <begin position="564"/>
        <end position="612"/>
    </location>
</feature>
<proteinExistence type="predicted"/>
<evidence type="ECO:0000313" key="6">
    <source>
        <dbReference type="Proteomes" id="UP000622797"/>
    </source>
</evidence>
<dbReference type="InterPro" id="IPR058525">
    <property type="entry name" value="DUF8212"/>
</dbReference>
<dbReference type="EMBL" id="JABEXW010000796">
    <property type="protein sequence ID" value="KAF4954957.1"/>
    <property type="molecule type" value="Genomic_DNA"/>
</dbReference>
<reference evidence="5" key="2">
    <citation type="submission" date="2020-05" db="EMBL/GenBank/DDBJ databases">
        <authorList>
            <person name="Kim H.-S."/>
            <person name="Proctor R.H."/>
            <person name="Brown D.W."/>
        </authorList>
    </citation>
    <scope>NUCLEOTIDE SEQUENCE</scope>
    <source>
        <strain evidence="5">NRRL 20472</strain>
    </source>
</reference>
<keyword evidence="1" id="KW-0040">ANK repeat</keyword>
<feature type="repeat" description="ANK" evidence="1">
    <location>
        <begin position="818"/>
        <end position="850"/>
    </location>
</feature>
<dbReference type="SMART" id="SM00248">
    <property type="entry name" value="ANK"/>
    <property type="match status" value="6"/>
</dbReference>
<dbReference type="PROSITE" id="PS50088">
    <property type="entry name" value="ANK_REPEAT"/>
    <property type="match status" value="6"/>
</dbReference>